<evidence type="ECO:0000313" key="4">
    <source>
        <dbReference type="Proteomes" id="UP000012174"/>
    </source>
</evidence>
<dbReference type="PANTHER" id="PTHR43662">
    <property type="match status" value="1"/>
</dbReference>
<dbReference type="OrthoDB" id="74764at2759"/>
<sequence>MRTTTISAVGYLAAVAAAAKDARTFAVLRFNGDGFLTEGRMDPLVNPGTAATHYHGIMGGSNFDLTVEGEQLLDSNCTTAKIANDFSNYWIPSLFFQDPSNESKFTKVPLFYMNVYYFFEPTNDEVKAFPPGLKMLIGDVHTRAPPKSAAINLDPNQGDIQPVQFTCPRSSYTPASYPANSDGSTAGIQDPQNAGAGAGFPLYPCDGYGSPLRQDIHFPSCYNPDVGLNDYENNMKWPATGSDGKQDCPEGYTHVPHLFYEVYWDTPQFDGQWTPDGKNQPFVLSNGDATGFSSHADFIAGWDENTLQTIIDTCDAGSLGMDTCPQIPGGLNTDTNCKIDPKITESVSILSNTAGNTISKLPGDNAVTGWGRGGVTGGSVGSDSGSGSSAAASQGSSKTSTSEAAAEETVAAQDVAAPATAAQAQTTESPAAPAAESVESVDGGMETVWDVVTVTATETTFAQPTEGVQRRNHRHGHAARHARHAGRR</sequence>
<proteinExistence type="predicted"/>
<dbReference type="EMBL" id="KB706697">
    <property type="protein sequence ID" value="EMR66158.1"/>
    <property type="molecule type" value="Genomic_DNA"/>
</dbReference>
<name>M7SNZ8_EUTLA</name>
<dbReference type="HOGENOM" id="CLU_014722_5_2_1"/>
<dbReference type="OMA" id="EYGGQCY"/>
<dbReference type="Proteomes" id="UP000012174">
    <property type="component" value="Unassembled WGS sequence"/>
</dbReference>
<reference evidence="4" key="1">
    <citation type="journal article" date="2013" name="Genome Announc.">
        <title>Draft genome sequence of the grapevine dieback fungus Eutypa lata UCR-EL1.</title>
        <authorList>
            <person name="Blanco-Ulate B."/>
            <person name="Rolshausen P.E."/>
            <person name="Cantu D."/>
        </authorList>
    </citation>
    <scope>NUCLEOTIDE SEQUENCE [LARGE SCALE GENOMIC DNA]</scope>
    <source>
        <strain evidence="4">UCR-EL1</strain>
    </source>
</reference>
<feature type="compositionally biased region" description="Low complexity" evidence="1">
    <location>
        <begin position="381"/>
        <end position="442"/>
    </location>
</feature>
<feature type="compositionally biased region" description="Basic residues" evidence="1">
    <location>
        <begin position="470"/>
        <end position="488"/>
    </location>
</feature>
<feature type="region of interest" description="Disordered" evidence="1">
    <location>
        <begin position="463"/>
        <end position="488"/>
    </location>
</feature>
<evidence type="ECO:0000313" key="3">
    <source>
        <dbReference type="EMBL" id="EMR66158.1"/>
    </source>
</evidence>
<feature type="compositionally biased region" description="Gly residues" evidence="1">
    <location>
        <begin position="370"/>
        <end position="380"/>
    </location>
</feature>
<evidence type="ECO:0000256" key="1">
    <source>
        <dbReference type="SAM" id="MobiDB-lite"/>
    </source>
</evidence>
<feature type="region of interest" description="Disordered" evidence="1">
    <location>
        <begin position="358"/>
        <end position="442"/>
    </location>
</feature>
<feature type="domain" description="DUF1996" evidence="2">
    <location>
        <begin position="42"/>
        <end position="302"/>
    </location>
</feature>
<dbReference type="InterPro" id="IPR018535">
    <property type="entry name" value="DUF1996"/>
</dbReference>
<dbReference type="eggNOG" id="KOG4157">
    <property type="taxonomic scope" value="Eukaryota"/>
</dbReference>
<dbReference type="PANTHER" id="PTHR43662:SF11">
    <property type="entry name" value="WSC DOMAIN-CONTAINING PROTEIN"/>
    <property type="match status" value="1"/>
</dbReference>
<dbReference type="Pfam" id="PF09362">
    <property type="entry name" value="DUF1996"/>
    <property type="match status" value="1"/>
</dbReference>
<dbReference type="KEGG" id="ela:UCREL1_6860"/>
<organism evidence="3 4">
    <name type="scientific">Eutypa lata (strain UCR-EL1)</name>
    <name type="common">Grapevine dieback disease fungus</name>
    <name type="synonym">Eutypa armeniacae</name>
    <dbReference type="NCBI Taxonomy" id="1287681"/>
    <lineage>
        <taxon>Eukaryota</taxon>
        <taxon>Fungi</taxon>
        <taxon>Dikarya</taxon>
        <taxon>Ascomycota</taxon>
        <taxon>Pezizomycotina</taxon>
        <taxon>Sordariomycetes</taxon>
        <taxon>Xylariomycetidae</taxon>
        <taxon>Xylariales</taxon>
        <taxon>Diatrypaceae</taxon>
        <taxon>Eutypa</taxon>
    </lineage>
</organism>
<evidence type="ECO:0000259" key="2">
    <source>
        <dbReference type="Pfam" id="PF09362"/>
    </source>
</evidence>
<keyword evidence="4" id="KW-1185">Reference proteome</keyword>
<protein>
    <submittedName>
        <fullName evidence="3">Putative wsc domain protein</fullName>
    </submittedName>
</protein>
<dbReference type="AlphaFoldDB" id="M7SNZ8"/>
<accession>M7SNZ8</accession>
<gene>
    <name evidence="3" type="ORF">UCREL1_6860</name>
</gene>